<dbReference type="SUPFAM" id="SSF55469">
    <property type="entry name" value="FMN-dependent nitroreductase-like"/>
    <property type="match status" value="1"/>
</dbReference>
<evidence type="ECO:0000256" key="4">
    <source>
        <dbReference type="ARBA" id="ARBA00022643"/>
    </source>
</evidence>
<feature type="domain" description="Nitroreductase" evidence="7">
    <location>
        <begin position="66"/>
        <end position="149"/>
    </location>
</feature>
<dbReference type="CDD" id="cd02138">
    <property type="entry name" value="TdsD-like"/>
    <property type="match status" value="1"/>
</dbReference>
<dbReference type="PANTHER" id="PTHR43673">
    <property type="entry name" value="NAD(P)H NITROREDUCTASE YDGI-RELATED"/>
    <property type="match status" value="1"/>
</dbReference>
<evidence type="ECO:0000259" key="7">
    <source>
        <dbReference type="Pfam" id="PF00881"/>
    </source>
</evidence>
<proteinExistence type="inferred from homology"/>
<evidence type="ECO:0000256" key="5">
    <source>
        <dbReference type="ARBA" id="ARBA00023002"/>
    </source>
</evidence>
<name>A0A1F5R4Y2_9BACT</name>
<dbReference type="InterPro" id="IPR000415">
    <property type="entry name" value="Nitroreductase-like"/>
</dbReference>
<evidence type="ECO:0000256" key="2">
    <source>
        <dbReference type="ARBA" id="ARBA00007118"/>
    </source>
</evidence>
<evidence type="ECO:0000313" key="8">
    <source>
        <dbReference type="EMBL" id="OGF09459.1"/>
    </source>
</evidence>
<dbReference type="Pfam" id="PF00881">
    <property type="entry name" value="Nitroreductase"/>
    <property type="match status" value="2"/>
</dbReference>
<evidence type="ECO:0000256" key="3">
    <source>
        <dbReference type="ARBA" id="ARBA00022630"/>
    </source>
</evidence>
<evidence type="ECO:0000256" key="6">
    <source>
        <dbReference type="SAM" id="MobiDB-lite"/>
    </source>
</evidence>
<keyword evidence="5" id="KW-0560">Oxidoreductase</keyword>
<comment type="cofactor">
    <cofactor evidence="1">
        <name>FMN</name>
        <dbReference type="ChEBI" id="CHEBI:58210"/>
    </cofactor>
</comment>
<protein>
    <submittedName>
        <fullName evidence="8">Nitroreductase</fullName>
    </submittedName>
</protein>
<comment type="similarity">
    <text evidence="2">Belongs to the nitroreductase family.</text>
</comment>
<organism evidence="8 9">
    <name type="scientific">Candidatus Edwardsbacteria bacterium GWF2_54_11</name>
    <dbReference type="NCBI Taxonomy" id="1817851"/>
    <lineage>
        <taxon>Bacteria</taxon>
        <taxon>Candidatus Edwardsiibacteriota</taxon>
    </lineage>
</organism>
<evidence type="ECO:0000313" key="9">
    <source>
        <dbReference type="Proteomes" id="UP000177230"/>
    </source>
</evidence>
<comment type="caution">
    <text evidence="8">The sequence shown here is derived from an EMBL/GenBank/DDBJ whole genome shotgun (WGS) entry which is preliminary data.</text>
</comment>
<feature type="domain" description="Nitroreductase" evidence="7">
    <location>
        <begin position="7"/>
        <end position="63"/>
    </location>
</feature>
<dbReference type="GO" id="GO:0016491">
    <property type="term" value="F:oxidoreductase activity"/>
    <property type="evidence" value="ECO:0007669"/>
    <property type="project" value="UniProtKB-KW"/>
</dbReference>
<evidence type="ECO:0000256" key="1">
    <source>
        <dbReference type="ARBA" id="ARBA00001917"/>
    </source>
</evidence>
<dbReference type="EMBL" id="MFFM01000040">
    <property type="protein sequence ID" value="OGF09459.1"/>
    <property type="molecule type" value="Genomic_DNA"/>
</dbReference>
<sequence>MDVSTAIQARRAYRSLAPVEINQEMIKELAKAASLAASCFNKQPWRFVFVYEKEALKKMHGALSKGNEWAYDASMIIAVAAKKEDDCVIKDGREYYLFDTGMAAAHLILRATELGLVAHPIAGFDPEKVRAILGIPADLTVITLINVGKHSEKISPRLSSEQAKGEKERPPRKPLGEFAFHNRYGRGA</sequence>
<feature type="region of interest" description="Disordered" evidence="6">
    <location>
        <begin position="155"/>
        <end position="188"/>
    </location>
</feature>
<keyword evidence="3" id="KW-0285">Flavoprotein</keyword>
<dbReference type="Gene3D" id="3.40.109.10">
    <property type="entry name" value="NADH Oxidase"/>
    <property type="match status" value="1"/>
</dbReference>
<accession>A0A1F5R4Y2</accession>
<dbReference type="AlphaFoldDB" id="A0A1F5R4Y2"/>
<dbReference type="PANTHER" id="PTHR43673:SF2">
    <property type="entry name" value="NITROREDUCTASE"/>
    <property type="match status" value="1"/>
</dbReference>
<feature type="compositionally biased region" description="Basic and acidic residues" evidence="6">
    <location>
        <begin position="163"/>
        <end position="175"/>
    </location>
</feature>
<keyword evidence="4" id="KW-0288">FMN</keyword>
<dbReference type="Proteomes" id="UP000177230">
    <property type="component" value="Unassembled WGS sequence"/>
</dbReference>
<dbReference type="InterPro" id="IPR029479">
    <property type="entry name" value="Nitroreductase"/>
</dbReference>
<gene>
    <name evidence="8" type="ORF">A2024_01720</name>
</gene>
<reference evidence="8 9" key="1">
    <citation type="journal article" date="2016" name="Nat. Commun.">
        <title>Thousands of microbial genomes shed light on interconnected biogeochemical processes in an aquifer system.</title>
        <authorList>
            <person name="Anantharaman K."/>
            <person name="Brown C.T."/>
            <person name="Hug L.A."/>
            <person name="Sharon I."/>
            <person name="Castelle C.J."/>
            <person name="Probst A.J."/>
            <person name="Thomas B.C."/>
            <person name="Singh A."/>
            <person name="Wilkins M.J."/>
            <person name="Karaoz U."/>
            <person name="Brodie E.L."/>
            <person name="Williams K.H."/>
            <person name="Hubbard S.S."/>
            <person name="Banfield J.F."/>
        </authorList>
    </citation>
    <scope>NUCLEOTIDE SEQUENCE [LARGE SCALE GENOMIC DNA]</scope>
</reference>